<keyword evidence="2" id="KW-1185">Reference proteome</keyword>
<evidence type="ECO:0000313" key="1">
    <source>
        <dbReference type="EMBL" id="CAL6010975.1"/>
    </source>
</evidence>
<organism evidence="1 2">
    <name type="scientific">Hexamita inflata</name>
    <dbReference type="NCBI Taxonomy" id="28002"/>
    <lineage>
        <taxon>Eukaryota</taxon>
        <taxon>Metamonada</taxon>
        <taxon>Diplomonadida</taxon>
        <taxon>Hexamitidae</taxon>
        <taxon>Hexamitinae</taxon>
        <taxon>Hexamita</taxon>
    </lineage>
</organism>
<protein>
    <submittedName>
        <fullName evidence="1">Hypothetical_protein</fullName>
    </submittedName>
</protein>
<proteinExistence type="predicted"/>
<name>A0ABP1I905_9EUKA</name>
<comment type="caution">
    <text evidence="1">The sequence shown here is derived from an EMBL/GenBank/DDBJ whole genome shotgun (WGS) entry which is preliminary data.</text>
</comment>
<reference evidence="1 2" key="1">
    <citation type="submission" date="2024-07" db="EMBL/GenBank/DDBJ databases">
        <authorList>
            <person name="Akdeniz Z."/>
        </authorList>
    </citation>
    <scope>NUCLEOTIDE SEQUENCE [LARGE SCALE GENOMIC DNA]</scope>
</reference>
<dbReference type="Proteomes" id="UP001642409">
    <property type="component" value="Unassembled WGS sequence"/>
</dbReference>
<evidence type="ECO:0000313" key="2">
    <source>
        <dbReference type="Proteomes" id="UP001642409"/>
    </source>
</evidence>
<accession>A0ABP1I905</accession>
<sequence length="117" mass="14179">MQRFRFNQELLTNAFVQRMQDAYNVQFPGIREAIQYYQILSLQDKRRFTNCWKELDRLIGKEPKGSKSYSFKFINEVIARQLFEIPRIRAQPQHQALKDEIDVNEISYIYLFDFSDM</sequence>
<dbReference type="EMBL" id="CAXDID020000062">
    <property type="protein sequence ID" value="CAL6010975.1"/>
    <property type="molecule type" value="Genomic_DNA"/>
</dbReference>
<gene>
    <name evidence="1" type="ORF">HINF_LOCUS22353</name>
</gene>